<dbReference type="AlphaFoldDB" id="A0AAQ4DAG0"/>
<organism evidence="1 2">
    <name type="scientific">Amblyomma americanum</name>
    <name type="common">Lone star tick</name>
    <dbReference type="NCBI Taxonomy" id="6943"/>
    <lineage>
        <taxon>Eukaryota</taxon>
        <taxon>Metazoa</taxon>
        <taxon>Ecdysozoa</taxon>
        <taxon>Arthropoda</taxon>
        <taxon>Chelicerata</taxon>
        <taxon>Arachnida</taxon>
        <taxon>Acari</taxon>
        <taxon>Parasitiformes</taxon>
        <taxon>Ixodida</taxon>
        <taxon>Ixodoidea</taxon>
        <taxon>Ixodidae</taxon>
        <taxon>Amblyomminae</taxon>
        <taxon>Amblyomma</taxon>
    </lineage>
</organism>
<proteinExistence type="predicted"/>
<dbReference type="SUPFAM" id="SSF52266">
    <property type="entry name" value="SGNH hydrolase"/>
    <property type="match status" value="1"/>
</dbReference>
<gene>
    <name evidence="1" type="ORF">V5799_002919</name>
</gene>
<keyword evidence="2" id="KW-1185">Reference proteome</keyword>
<comment type="caution">
    <text evidence="1">The sequence shown here is derived from an EMBL/GenBank/DDBJ whole genome shotgun (WGS) entry which is preliminary data.</text>
</comment>
<evidence type="ECO:0000313" key="2">
    <source>
        <dbReference type="Proteomes" id="UP001321473"/>
    </source>
</evidence>
<sequence length="164" mass="17467">MSSSRGGNDLARPNASPQAICVNVKVALVLLLLSDVAPVVLVAKVLPRCFASTDAEASLRLLNRKLTAALKRTPCVGILNPDHHLLDAVKAPKRHIFAADGHHLSAGEGIEELAEVFVRGLAKFYGAGILAPFSGAPARYIVHQCHQCGSKGHQHGGCYEYCRP</sequence>
<dbReference type="Proteomes" id="UP001321473">
    <property type="component" value="Unassembled WGS sequence"/>
</dbReference>
<name>A0AAQ4DAG0_AMBAM</name>
<reference evidence="1 2" key="1">
    <citation type="journal article" date="2023" name="Arcadia Sci">
        <title>De novo assembly of a long-read Amblyomma americanum tick genome.</title>
        <authorList>
            <person name="Chou S."/>
            <person name="Poskanzer K.E."/>
            <person name="Rollins M."/>
            <person name="Thuy-Boun P.S."/>
        </authorList>
    </citation>
    <scope>NUCLEOTIDE SEQUENCE [LARGE SCALE GENOMIC DNA]</scope>
    <source>
        <strain evidence="1">F_SG_1</strain>
        <tissue evidence="1">Salivary glands</tissue>
    </source>
</reference>
<dbReference type="EMBL" id="JARKHS020033031">
    <property type="protein sequence ID" value="KAK8759450.1"/>
    <property type="molecule type" value="Genomic_DNA"/>
</dbReference>
<accession>A0AAQ4DAG0</accession>
<protein>
    <submittedName>
        <fullName evidence="1">Uncharacterized protein</fullName>
    </submittedName>
</protein>
<evidence type="ECO:0000313" key="1">
    <source>
        <dbReference type="EMBL" id="KAK8759450.1"/>
    </source>
</evidence>